<dbReference type="GO" id="GO:0004984">
    <property type="term" value="F:olfactory receptor activity"/>
    <property type="evidence" value="ECO:0007669"/>
    <property type="project" value="InterPro"/>
</dbReference>
<dbReference type="PANTHER" id="PTHR21137:SF35">
    <property type="entry name" value="ODORANT RECEPTOR 19A-RELATED"/>
    <property type="match status" value="1"/>
</dbReference>
<dbReference type="PROSITE" id="PS51450">
    <property type="entry name" value="LRR"/>
    <property type="match status" value="2"/>
</dbReference>
<dbReference type="GO" id="GO:0005549">
    <property type="term" value="F:odorant binding"/>
    <property type="evidence" value="ECO:0007669"/>
    <property type="project" value="InterPro"/>
</dbReference>
<dbReference type="Pfam" id="PF02949">
    <property type="entry name" value="7tm_6"/>
    <property type="match status" value="1"/>
</dbReference>
<dbReference type="InterPro" id="IPR004117">
    <property type="entry name" value="7tm6_olfct_rcpt"/>
</dbReference>
<keyword evidence="9 12" id="KW-0472">Membrane</keyword>
<comment type="caution">
    <text evidence="13">The sequence shown here is derived from an EMBL/GenBank/DDBJ whole genome shotgun (WGS) entry which is preliminary data.</text>
</comment>
<keyword evidence="14" id="KW-1185">Reference proteome</keyword>
<name>A0A8J6HDT4_TENMO</name>
<feature type="transmembrane region" description="Helical" evidence="12">
    <location>
        <begin position="1245"/>
        <end position="1262"/>
    </location>
</feature>
<dbReference type="SMART" id="SM00369">
    <property type="entry name" value="LRR_TYP"/>
    <property type="match status" value="8"/>
</dbReference>
<feature type="transmembrane region" description="Helical" evidence="12">
    <location>
        <begin position="1158"/>
        <end position="1177"/>
    </location>
</feature>
<dbReference type="InterPro" id="IPR006616">
    <property type="entry name" value="DM9_repeat"/>
</dbReference>
<gene>
    <name evidence="13" type="ORF">GEV33_009899</name>
</gene>
<dbReference type="Pfam" id="PF11901">
    <property type="entry name" value="DM9"/>
    <property type="match status" value="1"/>
</dbReference>
<evidence type="ECO:0000256" key="10">
    <source>
        <dbReference type="ARBA" id="ARBA00023170"/>
    </source>
</evidence>
<keyword evidence="6" id="KW-0552">Olfaction</keyword>
<dbReference type="SMART" id="SM00365">
    <property type="entry name" value="LRR_SD22"/>
    <property type="match status" value="3"/>
</dbReference>
<keyword evidence="11" id="KW-0807">Transducer</keyword>
<reference evidence="13" key="1">
    <citation type="journal article" date="2020" name="J Insects Food Feed">
        <title>The yellow mealworm (Tenebrio molitor) genome: a resource for the emerging insects as food and feed industry.</title>
        <authorList>
            <person name="Eriksson T."/>
            <person name="Andere A."/>
            <person name="Kelstrup H."/>
            <person name="Emery V."/>
            <person name="Picard C."/>
        </authorList>
    </citation>
    <scope>NUCLEOTIDE SEQUENCE</scope>
    <source>
        <strain evidence="13">Stoneville</strain>
        <tissue evidence="13">Whole head</tissue>
    </source>
</reference>
<keyword evidence="3" id="KW-0716">Sensory transduction</keyword>
<evidence type="ECO:0000256" key="1">
    <source>
        <dbReference type="ARBA" id="ARBA00004651"/>
    </source>
</evidence>
<keyword evidence="10" id="KW-0675">Receptor</keyword>
<evidence type="ECO:0000256" key="2">
    <source>
        <dbReference type="ARBA" id="ARBA00022475"/>
    </source>
</evidence>
<feature type="transmembrane region" description="Helical" evidence="12">
    <location>
        <begin position="1302"/>
        <end position="1322"/>
    </location>
</feature>
<keyword evidence="7" id="KW-0677">Repeat</keyword>
<accession>A0A8J6HDT4</accession>
<keyword evidence="2" id="KW-1003">Cell membrane</keyword>
<evidence type="ECO:0000256" key="11">
    <source>
        <dbReference type="ARBA" id="ARBA00023224"/>
    </source>
</evidence>
<proteinExistence type="predicted"/>
<dbReference type="SMART" id="SM00696">
    <property type="entry name" value="DM9"/>
    <property type="match status" value="1"/>
</dbReference>
<dbReference type="GO" id="GO:0007165">
    <property type="term" value="P:signal transduction"/>
    <property type="evidence" value="ECO:0007669"/>
    <property type="project" value="UniProtKB-KW"/>
</dbReference>
<evidence type="ECO:0000256" key="5">
    <source>
        <dbReference type="ARBA" id="ARBA00022692"/>
    </source>
</evidence>
<evidence type="ECO:0000313" key="13">
    <source>
        <dbReference type="EMBL" id="KAH0812894.1"/>
    </source>
</evidence>
<evidence type="ECO:0000256" key="6">
    <source>
        <dbReference type="ARBA" id="ARBA00022725"/>
    </source>
</evidence>
<sequence>MKFEPNLIPSHPSAWPMLQMCKCKLHFASAFAKPTTIFIPPAYITGTLQSYVSATHPVTDVEYNTMKKTWTELLIQGDKFDETPPKYILSSKQLNRDLSNLKWLIINKQLVEISKNAFSYCKQLMHLILYDNDIGTLKESTFVRFKNMAKLGLENNNIKEIEKNVFKSSKIESLDLSYNKITVFAAGVFNKCQVKELSLTHNMLWKVEVNSLPTTLKFLRLDHNSFDLAPDELERLSQLEEFTVSHNKVKSIPDLSRLPMLKKLDFSFNQISSVNQQFDNLTHLRHLDLSGNKLWRLAFTPEFIKHSRHQMKILLAFNRLRNLDLRYFNNTDLTITLSGNPWNCKCWDNMLKIINRRHSTIMQTICDRRILRLGKNPCCLVDTSNQCSENKISDLALERFLNYYWRDFSSEIPKDAVPGGKDAASKQTYIGQTYIHNLGVFVMQITPGVTNPDLAAYGVKKPGPVVKILCSKDQEKFSWITTTSKTFHLDTTGKHAVIGGHDHVDANKGMLHVGRLAYQGGIKIGSISGYAVENAQFHFVGGAAEKKATSYEVLLLWVVFINLTKEIASEVEYYWKEYGGVIPPDALPGGRDLDGRNTYIGQAYIHGHGLYVAQIFPGKNELDVPCYGVKKADKDIKILCTKHADNFEWITTSNKYFHVNMTNKLPVPGGYESVGNKGLLNIGRLTYQGVLKVGRVTSYELENAKLFFTHSNIEKQASFYQVLNYRGLPIYDCESIQDLLHNDEKKYWSELLIEQDECTKAVSKFSLTRVHLDGIPFLKRLIVLNQLNSVEEFSFSNLSSLRFLNLYGNNLQVIKPSTFVQLDLEEVKLKNNGIRRVESYAFESCKMKVLDLSYNNLTVLQSESLHGCYIIKLILKHNKLAKIEYNALPSYTRSLHFDYNELESFNVAYLNRSHTIEVLSISHNKLLTADLFTHFSAPKIIDLSFNNIHSYRVGQSLLRNRYKIEFVSFAFNHLRMLNVTYVKNAPITWALSGNPWNFNEEVVVSVCENSYMVKCETIDDVLYLEERHSVTELLIQQKNKCNDFSVEYSLKPKHLDELWEIQRLIIVQQLRTISSKSFSRQFELKYVTLYGNHVDAIRKYTFVGLTKLEETLNVSISRNLVSPRSTMDKAQLTEPLRFLNLIGLDPFNNDRFSARRKSLSICIPLTVAISAALEVLLNFHGLETCSRASESMIVVYQIGHKIAVLIIYKKEIVQLVEDASSFWELNRFDGKFTKPVQIHSLSRKFFLVYKIMMLIMSLQYVLSKLFYNTDKPLAICYGESTGLTPLQDKLYYVLHSASTFEILFLILGFDGLFFYFVAHALAELKMVKVSFYHDRIDNFFVTIEHHVFVLKFIHKLNQVYSKLLLNQHISCLFGICFGLFLLSKDGIPPDFAHITKFLPYITVFVVQTFTFCFVGSLITDWSVEIQDAVFYTDWSRDEAYQYKTDKILAINRAQTPAKLTLGGFTNLDLLSFTVVVKNAFSFFTFMNSMTQE</sequence>
<dbReference type="InterPro" id="IPR003591">
    <property type="entry name" value="Leu-rich_rpt_typical-subtyp"/>
</dbReference>
<dbReference type="InterPro" id="IPR026906">
    <property type="entry name" value="LRR_5"/>
</dbReference>
<dbReference type="InterPro" id="IPR032675">
    <property type="entry name" value="LRR_dom_sf"/>
</dbReference>
<evidence type="ECO:0000313" key="14">
    <source>
        <dbReference type="Proteomes" id="UP000719412"/>
    </source>
</evidence>
<protein>
    <submittedName>
        <fullName evidence="13">Uncharacterized protein</fullName>
    </submittedName>
</protein>
<reference evidence="13" key="2">
    <citation type="submission" date="2021-08" db="EMBL/GenBank/DDBJ databases">
        <authorList>
            <person name="Eriksson T."/>
        </authorList>
    </citation>
    <scope>NUCLEOTIDE SEQUENCE</scope>
    <source>
        <strain evidence="13">Stoneville</strain>
        <tissue evidence="13">Whole head</tissue>
    </source>
</reference>
<evidence type="ECO:0000256" key="7">
    <source>
        <dbReference type="ARBA" id="ARBA00022737"/>
    </source>
</evidence>
<feature type="transmembrane region" description="Helical" evidence="12">
    <location>
        <begin position="1397"/>
        <end position="1418"/>
    </location>
</feature>
<dbReference type="PANTHER" id="PTHR21137">
    <property type="entry name" value="ODORANT RECEPTOR"/>
    <property type="match status" value="1"/>
</dbReference>
<evidence type="ECO:0000256" key="3">
    <source>
        <dbReference type="ARBA" id="ARBA00022606"/>
    </source>
</evidence>
<dbReference type="GO" id="GO:0005886">
    <property type="term" value="C:plasma membrane"/>
    <property type="evidence" value="ECO:0007669"/>
    <property type="project" value="UniProtKB-SubCell"/>
</dbReference>
<keyword evidence="4" id="KW-0433">Leucine-rich repeat</keyword>
<dbReference type="EMBL" id="JABDTM020025728">
    <property type="protein sequence ID" value="KAH0812894.1"/>
    <property type="molecule type" value="Genomic_DNA"/>
</dbReference>
<dbReference type="Pfam" id="PF13855">
    <property type="entry name" value="LRR_8"/>
    <property type="match status" value="1"/>
</dbReference>
<dbReference type="Gene3D" id="3.80.10.10">
    <property type="entry name" value="Ribonuclease Inhibitor"/>
    <property type="match status" value="4"/>
</dbReference>
<dbReference type="SUPFAM" id="SSF52058">
    <property type="entry name" value="L domain-like"/>
    <property type="match status" value="2"/>
</dbReference>
<dbReference type="InterPro" id="IPR001611">
    <property type="entry name" value="Leu-rich_rpt"/>
</dbReference>
<comment type="subcellular location">
    <subcellularLocation>
        <location evidence="1">Cell membrane</location>
        <topology evidence="1">Multi-pass membrane protein</topology>
    </subcellularLocation>
</comment>
<evidence type="ECO:0000256" key="8">
    <source>
        <dbReference type="ARBA" id="ARBA00022989"/>
    </source>
</evidence>
<evidence type="ECO:0000256" key="9">
    <source>
        <dbReference type="ARBA" id="ARBA00023136"/>
    </source>
</evidence>
<organism evidence="13 14">
    <name type="scientific">Tenebrio molitor</name>
    <name type="common">Yellow mealworm beetle</name>
    <dbReference type="NCBI Taxonomy" id="7067"/>
    <lineage>
        <taxon>Eukaryota</taxon>
        <taxon>Metazoa</taxon>
        <taxon>Ecdysozoa</taxon>
        <taxon>Arthropoda</taxon>
        <taxon>Hexapoda</taxon>
        <taxon>Insecta</taxon>
        <taxon>Pterygota</taxon>
        <taxon>Neoptera</taxon>
        <taxon>Endopterygota</taxon>
        <taxon>Coleoptera</taxon>
        <taxon>Polyphaga</taxon>
        <taxon>Cucujiformia</taxon>
        <taxon>Tenebrionidae</taxon>
        <taxon>Tenebrio</taxon>
    </lineage>
</organism>
<dbReference type="Pfam" id="PF13306">
    <property type="entry name" value="LRR_5"/>
    <property type="match status" value="3"/>
</dbReference>
<keyword evidence="5 12" id="KW-0812">Transmembrane</keyword>
<feature type="transmembrane region" description="Helical" evidence="12">
    <location>
        <begin position="1363"/>
        <end position="1382"/>
    </location>
</feature>
<evidence type="ECO:0000256" key="4">
    <source>
        <dbReference type="ARBA" id="ARBA00022614"/>
    </source>
</evidence>
<evidence type="ECO:0000256" key="12">
    <source>
        <dbReference type="SAM" id="Phobius"/>
    </source>
</evidence>
<keyword evidence="8 12" id="KW-1133">Transmembrane helix</keyword>
<dbReference type="Proteomes" id="UP000719412">
    <property type="component" value="Unassembled WGS sequence"/>
</dbReference>